<dbReference type="InterPro" id="IPR003729">
    <property type="entry name" value="Bi_nuclease_dom"/>
</dbReference>
<accession>A0A540R5T5</accession>
<gene>
    <name evidence="3" type="ORF">EJK80_08715</name>
</gene>
<name>A0A540R5T5_9CORY</name>
<dbReference type="STRING" id="1686286.GCA_900092335_01751"/>
<evidence type="ECO:0000256" key="1">
    <source>
        <dbReference type="SAM" id="MobiDB-lite"/>
    </source>
</evidence>
<dbReference type="SUPFAM" id="SSF103256">
    <property type="entry name" value="Hypothetical protein TM0160"/>
    <property type="match status" value="1"/>
</dbReference>
<dbReference type="GeneID" id="79852951"/>
<protein>
    <submittedName>
        <fullName evidence="3">Bifunctional nuclease family protein</fullName>
    </submittedName>
</protein>
<keyword evidence="4" id="KW-1185">Reference proteome</keyword>
<evidence type="ECO:0000313" key="3">
    <source>
        <dbReference type="EMBL" id="TQE43088.1"/>
    </source>
</evidence>
<feature type="compositionally biased region" description="Acidic residues" evidence="1">
    <location>
        <begin position="182"/>
        <end position="191"/>
    </location>
</feature>
<organism evidence="3 4">
    <name type="scientific">Corynebacterium phoceense</name>
    <dbReference type="NCBI Taxonomy" id="1686286"/>
    <lineage>
        <taxon>Bacteria</taxon>
        <taxon>Bacillati</taxon>
        <taxon>Actinomycetota</taxon>
        <taxon>Actinomycetes</taxon>
        <taxon>Mycobacteriales</taxon>
        <taxon>Corynebacteriaceae</taxon>
        <taxon>Corynebacterium</taxon>
    </lineage>
</organism>
<feature type="region of interest" description="Disordered" evidence="1">
    <location>
        <begin position="147"/>
        <end position="191"/>
    </location>
</feature>
<comment type="caution">
    <text evidence="3">The sequence shown here is derived from an EMBL/GenBank/DDBJ whole genome shotgun (WGS) entry which is preliminary data.</text>
</comment>
<dbReference type="PROSITE" id="PS51658">
    <property type="entry name" value="BFN"/>
    <property type="match status" value="1"/>
</dbReference>
<dbReference type="Gene3D" id="3.10.690.10">
    <property type="entry name" value="Bifunctional nuclease domain"/>
    <property type="match status" value="1"/>
</dbReference>
<dbReference type="Pfam" id="PF02577">
    <property type="entry name" value="BFN_dom"/>
    <property type="match status" value="1"/>
</dbReference>
<sequence length="191" mass="20506">MATVALALIDIVLDVTEDFSCIALQPEGQQRVVPIWTTGQEPRLAAAYVKGYEGQRRRAIDALIDVFDDQGGVEAISLSTYNEGVFLFDVVSASGSSVEVSACDAIILADRFGVDLTMDEEDLAQVAIFTTPEALDEYLSSSYPLEIQADQPATQGDAKSTSASGDPQADADFEAMMRSLGMEDEDFGETD</sequence>
<proteinExistence type="predicted"/>
<dbReference type="RefSeq" id="WP_066488027.1">
    <property type="nucleotide sequence ID" value="NZ_JANIKL010000005.1"/>
</dbReference>
<dbReference type="AlphaFoldDB" id="A0A540R5T5"/>
<dbReference type="EMBL" id="VHIR01000012">
    <property type="protein sequence ID" value="TQE43088.1"/>
    <property type="molecule type" value="Genomic_DNA"/>
</dbReference>
<reference evidence="3 4" key="1">
    <citation type="submission" date="2019-06" db="EMBL/GenBank/DDBJ databases">
        <title>Draft genome of C. phoceense Strain 272.</title>
        <authorList>
            <person name="Pacheco L.G.C."/>
            <person name="Barberis C.M."/>
            <person name="Almuzara M.N."/>
            <person name="Traglia G.M."/>
            <person name="Santos C.S."/>
            <person name="Rocha D.J.P.G."/>
            <person name="Aguiar E.R.G.R."/>
            <person name="Vay C.A."/>
        </authorList>
    </citation>
    <scope>NUCLEOTIDE SEQUENCE [LARGE SCALE GENOMIC DNA]</scope>
    <source>
        <strain evidence="3 4">272</strain>
    </source>
</reference>
<evidence type="ECO:0000313" key="4">
    <source>
        <dbReference type="Proteomes" id="UP000318080"/>
    </source>
</evidence>
<dbReference type="GO" id="GO:0004518">
    <property type="term" value="F:nuclease activity"/>
    <property type="evidence" value="ECO:0007669"/>
    <property type="project" value="InterPro"/>
</dbReference>
<evidence type="ECO:0000259" key="2">
    <source>
        <dbReference type="PROSITE" id="PS51658"/>
    </source>
</evidence>
<feature type="compositionally biased region" description="Polar residues" evidence="1">
    <location>
        <begin position="151"/>
        <end position="165"/>
    </location>
</feature>
<feature type="domain" description="BFN" evidence="2">
    <location>
        <begin position="3"/>
        <end position="130"/>
    </location>
</feature>
<dbReference type="InterPro" id="IPR036104">
    <property type="entry name" value="BFN_sf"/>
</dbReference>
<dbReference type="Proteomes" id="UP000318080">
    <property type="component" value="Unassembled WGS sequence"/>
</dbReference>